<dbReference type="InterPro" id="IPR045565">
    <property type="entry name" value="Phage_capsid_2"/>
</dbReference>
<gene>
    <name evidence="1" type="ORF">P7680_19420</name>
</gene>
<dbReference type="Proteomes" id="UP001529180">
    <property type="component" value="Unassembled WGS sequence"/>
</dbReference>
<accession>A0ABT6GGP0</accession>
<dbReference type="Pfam" id="PF19821">
    <property type="entry name" value="Phage_capsid_2"/>
    <property type="match status" value="1"/>
</dbReference>
<name>A0ABT6GGP0_9PROT</name>
<dbReference type="RefSeq" id="WP_278006987.1">
    <property type="nucleotide sequence ID" value="NZ_JARSBO010000010.1"/>
</dbReference>
<protein>
    <submittedName>
        <fullName evidence="1">Phage capsid protein</fullName>
    </submittedName>
</protein>
<keyword evidence="2" id="KW-1185">Reference proteome</keyword>
<sequence>MTTAIDQSFVDHFQADVHQAYQRMGSKLRNTVRVKNAVKGATT</sequence>
<comment type="caution">
    <text evidence="1">The sequence shown here is derived from an EMBL/GenBank/DDBJ whole genome shotgun (WGS) entry which is preliminary data.</text>
</comment>
<evidence type="ECO:0000313" key="1">
    <source>
        <dbReference type="EMBL" id="MDG4721185.1"/>
    </source>
</evidence>
<feature type="non-terminal residue" evidence="1">
    <location>
        <position position="43"/>
    </location>
</feature>
<reference evidence="1 2" key="1">
    <citation type="submission" date="2023-03" db="EMBL/GenBank/DDBJ databases">
        <title>Strain FZY0004 represents a novel species in the genus Thalassospira isolated from seawater.</title>
        <authorList>
            <person name="Fu Z.-Y."/>
        </authorList>
    </citation>
    <scope>NUCLEOTIDE SEQUENCE [LARGE SCALE GENOMIC DNA]</scope>
    <source>
        <strain evidence="1 2">FZY0004</strain>
    </source>
</reference>
<dbReference type="EMBL" id="JARSBO010000010">
    <property type="protein sequence ID" value="MDG4721185.1"/>
    <property type="molecule type" value="Genomic_DNA"/>
</dbReference>
<organism evidence="1 2">
    <name type="scientific">Thalassospira aquimaris</name>
    <dbReference type="NCBI Taxonomy" id="3037796"/>
    <lineage>
        <taxon>Bacteria</taxon>
        <taxon>Pseudomonadati</taxon>
        <taxon>Pseudomonadota</taxon>
        <taxon>Alphaproteobacteria</taxon>
        <taxon>Rhodospirillales</taxon>
        <taxon>Thalassospiraceae</taxon>
        <taxon>Thalassospira</taxon>
    </lineage>
</organism>
<proteinExistence type="predicted"/>
<evidence type="ECO:0000313" key="2">
    <source>
        <dbReference type="Proteomes" id="UP001529180"/>
    </source>
</evidence>